<keyword evidence="3 6" id="KW-1133">Transmembrane helix</keyword>
<dbReference type="Gene3D" id="2.60.40.640">
    <property type="match status" value="1"/>
</dbReference>
<feature type="region of interest" description="Disordered" evidence="5">
    <location>
        <begin position="274"/>
        <end position="297"/>
    </location>
</feature>
<feature type="compositionally biased region" description="Polar residues" evidence="5">
    <location>
        <begin position="498"/>
        <end position="507"/>
    </location>
</feature>
<feature type="compositionally biased region" description="Polar residues" evidence="5">
    <location>
        <begin position="567"/>
        <end position="582"/>
    </location>
</feature>
<feature type="transmembrane region" description="Helical" evidence="6">
    <location>
        <begin position="794"/>
        <end position="821"/>
    </location>
</feature>
<accession>A0A0G4MQC9</accession>
<feature type="transmembrane region" description="Helical" evidence="6">
    <location>
        <begin position="1100"/>
        <end position="1124"/>
    </location>
</feature>
<evidence type="ECO:0000259" key="7">
    <source>
        <dbReference type="Pfam" id="PF00339"/>
    </source>
</evidence>
<evidence type="ECO:0000313" key="9">
    <source>
        <dbReference type="Proteomes" id="UP000045706"/>
    </source>
</evidence>
<feature type="transmembrane region" description="Helical" evidence="6">
    <location>
        <begin position="736"/>
        <end position="754"/>
    </location>
</feature>
<dbReference type="PANTHER" id="PTHR31465:SF9">
    <property type="entry name" value="SPHINGOID LONG-CHAIN BASE TRANSPORTER RSB1"/>
    <property type="match status" value="1"/>
</dbReference>
<dbReference type="InterPro" id="IPR007568">
    <property type="entry name" value="RTA1"/>
</dbReference>
<dbReference type="PANTHER" id="PTHR31465">
    <property type="entry name" value="PROTEIN RTA1-RELATED"/>
    <property type="match status" value="1"/>
</dbReference>
<feature type="compositionally biased region" description="Low complexity" evidence="5">
    <location>
        <begin position="479"/>
        <end position="497"/>
    </location>
</feature>
<dbReference type="GO" id="GO:0005886">
    <property type="term" value="C:plasma membrane"/>
    <property type="evidence" value="ECO:0007669"/>
    <property type="project" value="TreeGrafter"/>
</dbReference>
<feature type="transmembrane region" description="Helical" evidence="6">
    <location>
        <begin position="866"/>
        <end position="890"/>
    </location>
</feature>
<dbReference type="Pfam" id="PF04479">
    <property type="entry name" value="RTA1"/>
    <property type="match status" value="2"/>
</dbReference>
<organism evidence="8 9">
    <name type="scientific">Verticillium longisporum</name>
    <name type="common">Verticillium dahliae var. longisporum</name>
    <dbReference type="NCBI Taxonomy" id="100787"/>
    <lineage>
        <taxon>Eukaryota</taxon>
        <taxon>Fungi</taxon>
        <taxon>Dikarya</taxon>
        <taxon>Ascomycota</taxon>
        <taxon>Pezizomycotina</taxon>
        <taxon>Sordariomycetes</taxon>
        <taxon>Hypocreomycetidae</taxon>
        <taxon>Glomerellales</taxon>
        <taxon>Plectosphaerellaceae</taxon>
        <taxon>Verticillium</taxon>
    </lineage>
</organism>
<reference evidence="9" key="1">
    <citation type="submission" date="2015-05" db="EMBL/GenBank/DDBJ databases">
        <authorList>
            <person name="Fogelqvist Johan"/>
        </authorList>
    </citation>
    <scope>NUCLEOTIDE SEQUENCE [LARGE SCALE GENOMIC DNA]</scope>
</reference>
<feature type="compositionally biased region" description="Polar residues" evidence="5">
    <location>
        <begin position="1287"/>
        <end position="1298"/>
    </location>
</feature>
<evidence type="ECO:0000256" key="1">
    <source>
        <dbReference type="ARBA" id="ARBA00004141"/>
    </source>
</evidence>
<dbReference type="Proteomes" id="UP000045706">
    <property type="component" value="Unassembled WGS sequence"/>
</dbReference>
<evidence type="ECO:0000256" key="2">
    <source>
        <dbReference type="ARBA" id="ARBA00022692"/>
    </source>
</evidence>
<feature type="region of interest" description="Disordered" evidence="5">
    <location>
        <begin position="1242"/>
        <end position="1376"/>
    </location>
</feature>
<feature type="region of interest" description="Disordered" evidence="5">
    <location>
        <begin position="566"/>
        <end position="597"/>
    </location>
</feature>
<name>A0A0G4MQC9_VERLO</name>
<evidence type="ECO:0000256" key="3">
    <source>
        <dbReference type="ARBA" id="ARBA00022989"/>
    </source>
</evidence>
<dbReference type="Pfam" id="PF00339">
    <property type="entry name" value="Arrestin_N"/>
    <property type="match status" value="1"/>
</dbReference>
<evidence type="ECO:0000256" key="4">
    <source>
        <dbReference type="ARBA" id="ARBA00023136"/>
    </source>
</evidence>
<proteinExistence type="predicted"/>
<feature type="compositionally biased region" description="Basic and acidic residues" evidence="5">
    <location>
        <begin position="274"/>
        <end position="289"/>
    </location>
</feature>
<feature type="transmembrane region" description="Helical" evidence="6">
    <location>
        <begin position="957"/>
        <end position="982"/>
    </location>
</feature>
<evidence type="ECO:0000256" key="6">
    <source>
        <dbReference type="SAM" id="Phobius"/>
    </source>
</evidence>
<feature type="compositionally biased region" description="Low complexity" evidence="5">
    <location>
        <begin position="1271"/>
        <end position="1286"/>
    </location>
</feature>
<gene>
    <name evidence="8" type="ORF">BN1723_004223</name>
</gene>
<dbReference type="EMBL" id="CVQI01028890">
    <property type="protein sequence ID" value="CRK36359.1"/>
    <property type="molecule type" value="Genomic_DNA"/>
</dbReference>
<protein>
    <recommendedName>
        <fullName evidence="7">Arrestin-like N-terminal domain-containing protein</fullName>
    </recommendedName>
</protein>
<feature type="transmembrane region" description="Helical" evidence="6">
    <location>
        <begin position="761"/>
        <end position="782"/>
    </location>
</feature>
<dbReference type="CDD" id="cd22952">
    <property type="entry name" value="ART10-like"/>
    <property type="match status" value="1"/>
</dbReference>
<feature type="transmembrane region" description="Helical" evidence="6">
    <location>
        <begin position="917"/>
        <end position="937"/>
    </location>
</feature>
<feature type="transmembrane region" description="Helical" evidence="6">
    <location>
        <begin position="833"/>
        <end position="860"/>
    </location>
</feature>
<feature type="transmembrane region" description="Helical" evidence="6">
    <location>
        <begin position="1067"/>
        <end position="1094"/>
    </location>
</feature>
<feature type="transmembrane region" description="Helical" evidence="6">
    <location>
        <begin position="1028"/>
        <end position="1055"/>
    </location>
</feature>
<comment type="subcellular location">
    <subcellularLocation>
        <location evidence="1">Membrane</location>
        <topology evidence="1">Multi-pass membrane protein</topology>
    </subcellularLocation>
</comment>
<feature type="transmembrane region" description="Helical" evidence="6">
    <location>
        <begin position="1186"/>
        <end position="1206"/>
    </location>
</feature>
<dbReference type="InterPro" id="IPR011021">
    <property type="entry name" value="Arrestin-like_N"/>
</dbReference>
<feature type="region of interest" description="Disordered" evidence="5">
    <location>
        <begin position="472"/>
        <end position="549"/>
    </location>
</feature>
<feature type="compositionally biased region" description="Pro residues" evidence="5">
    <location>
        <begin position="513"/>
        <end position="525"/>
    </location>
</feature>
<evidence type="ECO:0000313" key="8">
    <source>
        <dbReference type="EMBL" id="CRK36359.1"/>
    </source>
</evidence>
<feature type="compositionally biased region" description="Polar residues" evidence="5">
    <location>
        <begin position="1255"/>
        <end position="1270"/>
    </location>
</feature>
<keyword evidence="2 6" id="KW-0812">Transmembrane</keyword>
<dbReference type="InterPro" id="IPR014752">
    <property type="entry name" value="Arrestin-like_C"/>
</dbReference>
<sequence length="1376" mass="147143">MDWVNAAAANGCEPGPGRALDNQPEFYANLDSIDGRIILSLSRPESVGGIIVKLEGESKTALAIPGGFDDYGTPQPPRLPGSGPPGNVLSENHKILYKVQQVFPTYEDDVANGSVGGNFVLPNGQHEFPFKFKLPLNNACSDPVAMSKIGGLGGLGGFGAGGGIFGIGGMRVMDGSKQLFMPHVTKTLPPSFTGMPMAAEVRYYVKVTIQRPGLLKENWRYQIGFKFMPIEPPRPPRTTQEAFARRPFTFKPRISTPAVAPPLQKKRSSFFMTAKDKEREREKEKEEASSKAFAEAAPPSIELSARLPHPPILTCNQPVPLRLIAKKLVPSNEQVYLTSLQIELVGTMTLRAHDLNYKHPSRWTIVHQVNLNTPLLRDPVTDEVGVESVVPDDVWRHVPLPNTVAPSFATCNLQRTYELELKVGLSWGAPTRSGGLLARKEPPPQTIYLPLTFAKVQVYSNIAPPPGLLQSLQEQQNKPAAATLSRPPRLPPRTNTAGMASSASTHTMAHPHQAPPQPQHDPLYPPQLSNDGAPPPDDAPPSYDEAMADTAGAPFEGTAQARPAFSGVTNENAPSDHVSNVEIQGDGVEGPALPGPDAPRLPAQAVRPVDEVEMAHAAEGAAVVPPAAALDADEAVVGALVARDDPPAVAEGAQQAGQVGGGAKAKVARGRVVGRGRVEVVAQVGRRQLVEGAGAEADGAHDAVPRDQVMAGDCTTDTCPVSQGFLNYRPTRPGNAVFLAAFALLVPVTLALGYRFKTPIFASILTTGLLLEVLGFTGRLLLFDNVANKTYFALFLLGTVLGSTFIAASIFIILPHALSVYGARASSVQPKHIALVLSAVALVAAIVEIIGTVCVAFAVLEAPQNANILVTGLAIQTAGLVVFVAVHSWFTINLNGERSRLDPKHATVYRSARFKRFLLVTQAATVLLLGHTIYRIVETASGLDGPLAQSEAACMVVNGALPFIVCALLAVFLAGFALLVPVTLALGYRFKTPIFASVLTTGLLLEVLGFAGRLLLFDNVANKTCFALFLLGTVLGSTFIAASIFIILPHALSVYGARASSVQPKHIALVLSAVALVAAVVEIVGTVCVAFAVLEAPQNANILVTGLAIQTAGLVVFVAVHSWFTINLNGERSRLDPKHATVYRSARFKRFLLVTQAATVLLLSHTIYRIVETASGLDRPLAQNEAAFMVVNGALPFVVCALLAIFHPGVAFGKAWGPTSPRLRKRYTRPAPLRSPVATFEYSRSPDQTAFDKMTTPTSATMPLQNATMATTVKQNPVTQTTTQQPLSVGTTQKNSPTFWKEQQRRHSQRLSSTFLRQSPKTSPTFEMNQMQQPKASPAAQHGSRPHSQSLSGHRTSLKSEQAATRGKLVDSETLW</sequence>
<feature type="transmembrane region" description="Helical" evidence="6">
    <location>
        <begin position="994"/>
        <end position="1016"/>
    </location>
</feature>
<dbReference type="GO" id="GO:0000324">
    <property type="term" value="C:fungal-type vacuole"/>
    <property type="evidence" value="ECO:0007669"/>
    <property type="project" value="TreeGrafter"/>
</dbReference>
<feature type="transmembrane region" description="Helical" evidence="6">
    <location>
        <begin position="1151"/>
        <end position="1171"/>
    </location>
</feature>
<feature type="compositionally biased region" description="Polar residues" evidence="5">
    <location>
        <begin position="1310"/>
        <end position="1335"/>
    </location>
</feature>
<evidence type="ECO:0000256" key="5">
    <source>
        <dbReference type="SAM" id="MobiDB-lite"/>
    </source>
</evidence>
<feature type="domain" description="Arrestin-like N-terminal" evidence="7">
    <location>
        <begin position="20"/>
        <end position="141"/>
    </location>
</feature>
<feature type="compositionally biased region" description="Polar residues" evidence="5">
    <location>
        <begin position="1346"/>
        <end position="1363"/>
    </location>
</feature>
<keyword evidence="4 6" id="KW-0472">Membrane</keyword>